<dbReference type="PANTHER" id="PTHR37535:SF2">
    <property type="entry name" value="FINGER DOMAIN PROTEIN, PUTATIVE (AFU_ORTHOLOGUE AFUA_6G09300)-RELATED"/>
    <property type="match status" value="1"/>
</dbReference>
<gene>
    <name evidence="3" type="ORF">Ao3042_11758</name>
</gene>
<dbReference type="InterPro" id="IPR021842">
    <property type="entry name" value="DUF3435"/>
</dbReference>
<feature type="compositionally biased region" description="Low complexity" evidence="1">
    <location>
        <begin position="8"/>
        <end position="22"/>
    </location>
</feature>
<evidence type="ECO:0000313" key="4">
    <source>
        <dbReference type="Proteomes" id="UP000002812"/>
    </source>
</evidence>
<keyword evidence="2" id="KW-0812">Transmembrane</keyword>
<feature type="region of interest" description="Disordered" evidence="1">
    <location>
        <begin position="1"/>
        <end position="38"/>
    </location>
</feature>
<evidence type="ECO:0000256" key="2">
    <source>
        <dbReference type="SAM" id="Phobius"/>
    </source>
</evidence>
<dbReference type="PANTHER" id="PTHR37535">
    <property type="entry name" value="FLUG DOMAIN PROTEIN"/>
    <property type="match status" value="1"/>
</dbReference>
<dbReference type="Pfam" id="PF11917">
    <property type="entry name" value="DUF3435"/>
    <property type="match status" value="1"/>
</dbReference>
<proteinExistence type="predicted"/>
<keyword evidence="2" id="KW-1133">Transmembrane helix</keyword>
<name>I8U7Y8_ASPO3</name>
<dbReference type="EMBL" id="AKHY01000041">
    <property type="protein sequence ID" value="EIT83020.1"/>
    <property type="molecule type" value="Genomic_DNA"/>
</dbReference>
<dbReference type="AlphaFoldDB" id="I8U7Y8"/>
<evidence type="ECO:0000256" key="1">
    <source>
        <dbReference type="SAM" id="MobiDB-lite"/>
    </source>
</evidence>
<reference evidence="4" key="2">
    <citation type="submission" date="2012-06" db="EMBL/GenBank/DDBJ databases">
        <title>Comparative genomic analyses of Aspergillus oryzae 3.042 and A. oryzae RIB40 for soy-sauce fermentation.</title>
        <authorList>
            <person name="Zhao G."/>
            <person name="Hou L."/>
            <person name="Wang C."/>
            <person name="Cao X."/>
        </authorList>
    </citation>
    <scope>NUCLEOTIDE SEQUENCE [LARGE SCALE GENOMIC DNA]</scope>
    <source>
        <strain evidence="4">3.042</strain>
    </source>
</reference>
<feature type="transmembrane region" description="Helical" evidence="2">
    <location>
        <begin position="213"/>
        <end position="234"/>
    </location>
</feature>
<dbReference type="OrthoDB" id="4485682at2759"/>
<evidence type="ECO:0000313" key="3">
    <source>
        <dbReference type="EMBL" id="EIT83020.1"/>
    </source>
</evidence>
<organism evidence="3 4">
    <name type="scientific">Aspergillus oryzae (strain 3.042)</name>
    <name type="common">Yellow koji mold</name>
    <dbReference type="NCBI Taxonomy" id="1160506"/>
    <lineage>
        <taxon>Eukaryota</taxon>
        <taxon>Fungi</taxon>
        <taxon>Dikarya</taxon>
        <taxon>Ascomycota</taxon>
        <taxon>Pezizomycotina</taxon>
        <taxon>Eurotiomycetes</taxon>
        <taxon>Eurotiomycetidae</taxon>
        <taxon>Eurotiales</taxon>
        <taxon>Aspergillaceae</taxon>
        <taxon>Aspergillus</taxon>
        <taxon>Aspergillus subgen. Circumdati</taxon>
    </lineage>
</organism>
<sequence>MRRRRETSASSRTAITESSTTSPGITDDDRSVEPNSETDLTEPEYLGALGSVSIHADQVILKCCLDGPISDLYAFRYCRTKAIEPSADPKWEDPEEALRQASPNDIHRFLNWCLKLKYGLDGRRLKGYRKASALEADWKYFRVYYTKVMKQKISKEMGEAVRTVRSILPGFRLYYLQRDPHGGPPVPMIEIEPQFVKSVLGILKVNTFTLPEIIYSVSLVFSPHVLLFSILFYVNAFEVLHLTSMEDLRRLFIEDGRQEMPLPLKKEMDSYYIFPKVDVIDGEPCILWETRMNGSTLDKQLRSFSEIHSFLNHFFSHQFCYRGGELLNQSGINLSLFDPY</sequence>
<reference evidence="3 4" key="1">
    <citation type="journal article" date="2012" name="Eukaryot. Cell">
        <title>Draft genome sequence of Aspergillus oryzae strain 3.042.</title>
        <authorList>
            <person name="Zhao G."/>
            <person name="Yao Y."/>
            <person name="Qi W."/>
            <person name="Wang C."/>
            <person name="Hou L."/>
            <person name="Zeng B."/>
            <person name="Cao X."/>
        </authorList>
    </citation>
    <scope>NUCLEOTIDE SEQUENCE [LARGE SCALE GENOMIC DNA]</scope>
    <source>
        <strain evidence="3 4">3.042</strain>
    </source>
</reference>
<comment type="caution">
    <text evidence="3">The sequence shown here is derived from an EMBL/GenBank/DDBJ whole genome shotgun (WGS) entry which is preliminary data.</text>
</comment>
<keyword evidence="2" id="KW-0472">Membrane</keyword>
<dbReference type="Proteomes" id="UP000002812">
    <property type="component" value="Unassembled WGS sequence"/>
</dbReference>
<accession>I8U7Y8</accession>
<dbReference type="HOGENOM" id="CLU_816315_0_0_1"/>
<protein>
    <submittedName>
        <fullName evidence="3">Uncharacterized protein</fullName>
    </submittedName>
</protein>